<evidence type="ECO:0000313" key="3">
    <source>
        <dbReference type="Proteomes" id="UP000800092"/>
    </source>
</evidence>
<gene>
    <name evidence="2" type="ORF">EV356DRAFT_432773</name>
</gene>
<dbReference type="OrthoDB" id="3692311at2759"/>
<keyword evidence="1" id="KW-1133">Transmembrane helix</keyword>
<feature type="non-terminal residue" evidence="2">
    <location>
        <position position="555"/>
    </location>
</feature>
<sequence length="555" mass="60582">SRLGRNVETFTQLGPTVFPILFAAIAGQALKNTARYVAEGGAQVGTLELLMASQTVWGTFESQVLMRKLTAVGAHLFILWALSPIGGQASLRILGKSTATITNISSLAYLPTGMMNVEQYNTASFASGDSANEGQATNTLYNAALLAPAKDKSGSQDIWGNIRIPWIEQLNGSTADSDGWMAIPAADMKSPDNFTSLVGLPVVGLPDTANASSFSMQSAYLSLDCTEQYNASYDGSWWRTHLGVVWNSTGGNGTFQQPYEDPSVFTSFYLDSGYESSVYIRNCSVSQIYVESYVNCTSGACAVTKMRPSMEYGALNPNLTVLEQNTQLYNMFRQMGFSLDQGHQADVQPTTLYIQGLPAPYVSHGQSLPNSILDVPYDTFNVRLGSLLNTYWQLGISPQSFTGGLGSPEKYLSDNSTDIFVQNLFNGVPANATVFTYYEIYVCNYVWLAILIACSVVLLLTGIVGLILKAFCRSPEMMGYVASMTYDNPHMKLPPGGSALGAMERARLLRRVRVRIGDVEKNSDVGHVAFAYIEHLESKDTDDTVGKLRRDKRYL</sequence>
<keyword evidence="3" id="KW-1185">Reference proteome</keyword>
<dbReference type="AlphaFoldDB" id="A0A6A6HBC3"/>
<evidence type="ECO:0000256" key="1">
    <source>
        <dbReference type="SAM" id="Phobius"/>
    </source>
</evidence>
<protein>
    <submittedName>
        <fullName evidence="2">Uncharacterized protein</fullName>
    </submittedName>
</protein>
<organism evidence="2 3">
    <name type="scientific">Viridothelium virens</name>
    <name type="common">Speckled blister lichen</name>
    <name type="synonym">Trypethelium virens</name>
    <dbReference type="NCBI Taxonomy" id="1048519"/>
    <lineage>
        <taxon>Eukaryota</taxon>
        <taxon>Fungi</taxon>
        <taxon>Dikarya</taxon>
        <taxon>Ascomycota</taxon>
        <taxon>Pezizomycotina</taxon>
        <taxon>Dothideomycetes</taxon>
        <taxon>Dothideomycetes incertae sedis</taxon>
        <taxon>Trypetheliales</taxon>
        <taxon>Trypetheliaceae</taxon>
        <taxon>Viridothelium</taxon>
    </lineage>
</organism>
<reference evidence="2" key="1">
    <citation type="journal article" date="2020" name="Stud. Mycol.">
        <title>101 Dothideomycetes genomes: a test case for predicting lifestyles and emergence of pathogens.</title>
        <authorList>
            <person name="Haridas S."/>
            <person name="Albert R."/>
            <person name="Binder M."/>
            <person name="Bloem J."/>
            <person name="Labutti K."/>
            <person name="Salamov A."/>
            <person name="Andreopoulos B."/>
            <person name="Baker S."/>
            <person name="Barry K."/>
            <person name="Bills G."/>
            <person name="Bluhm B."/>
            <person name="Cannon C."/>
            <person name="Castanera R."/>
            <person name="Culley D."/>
            <person name="Daum C."/>
            <person name="Ezra D."/>
            <person name="Gonzalez J."/>
            <person name="Henrissat B."/>
            <person name="Kuo A."/>
            <person name="Liang C."/>
            <person name="Lipzen A."/>
            <person name="Lutzoni F."/>
            <person name="Magnuson J."/>
            <person name="Mondo S."/>
            <person name="Nolan M."/>
            <person name="Ohm R."/>
            <person name="Pangilinan J."/>
            <person name="Park H.-J."/>
            <person name="Ramirez L."/>
            <person name="Alfaro M."/>
            <person name="Sun H."/>
            <person name="Tritt A."/>
            <person name="Yoshinaga Y."/>
            <person name="Zwiers L.-H."/>
            <person name="Turgeon B."/>
            <person name="Goodwin S."/>
            <person name="Spatafora J."/>
            <person name="Crous P."/>
            <person name="Grigoriev I."/>
        </authorList>
    </citation>
    <scope>NUCLEOTIDE SEQUENCE</scope>
    <source>
        <strain evidence="2">Tuck. ex Michener</strain>
    </source>
</reference>
<proteinExistence type="predicted"/>
<dbReference type="EMBL" id="ML991793">
    <property type="protein sequence ID" value="KAF2235108.1"/>
    <property type="molecule type" value="Genomic_DNA"/>
</dbReference>
<name>A0A6A6HBC3_VIRVR</name>
<keyword evidence="1" id="KW-0472">Membrane</keyword>
<accession>A0A6A6HBC3</accession>
<feature type="non-terminal residue" evidence="2">
    <location>
        <position position="1"/>
    </location>
</feature>
<keyword evidence="1" id="KW-0812">Transmembrane</keyword>
<evidence type="ECO:0000313" key="2">
    <source>
        <dbReference type="EMBL" id="KAF2235108.1"/>
    </source>
</evidence>
<feature type="transmembrane region" description="Helical" evidence="1">
    <location>
        <begin position="445"/>
        <end position="468"/>
    </location>
</feature>
<dbReference type="Proteomes" id="UP000800092">
    <property type="component" value="Unassembled WGS sequence"/>
</dbReference>